<reference evidence="4 5" key="1">
    <citation type="submission" date="2025-04" db="UniProtKB">
        <authorList>
            <consortium name="RefSeq"/>
        </authorList>
    </citation>
    <scope>IDENTIFICATION</scope>
</reference>
<dbReference type="GeneTree" id="ENSGT01000000215183"/>
<dbReference type="InterPro" id="IPR054000">
    <property type="entry name" value="MLKL_N"/>
</dbReference>
<dbReference type="InterPro" id="IPR011029">
    <property type="entry name" value="DEATH-like_dom_sf"/>
</dbReference>
<protein>
    <submittedName>
        <fullName evidence="4 5">Uncharacterized protein LOC105904240</fullName>
    </submittedName>
</protein>
<dbReference type="Pfam" id="PF00619">
    <property type="entry name" value="CARD"/>
    <property type="match status" value="1"/>
</dbReference>
<dbReference type="KEGG" id="char:105904240"/>
<dbReference type="CDD" id="cd21037">
    <property type="entry name" value="MLKL_NTD"/>
    <property type="match status" value="1"/>
</dbReference>
<dbReference type="InterPro" id="IPR059179">
    <property type="entry name" value="MLKL-like_MCAfunc"/>
</dbReference>
<dbReference type="Proteomes" id="UP000515152">
    <property type="component" value="Chromosome 25"/>
</dbReference>
<evidence type="ECO:0000256" key="1">
    <source>
        <dbReference type="SAM" id="Coils"/>
    </source>
</evidence>
<gene>
    <name evidence="4 5" type="primary">LOC105904240</name>
</gene>
<evidence type="ECO:0000313" key="5">
    <source>
        <dbReference type="RefSeq" id="XP_031418829.1"/>
    </source>
</evidence>
<dbReference type="RefSeq" id="XP_031418827.1">
    <property type="nucleotide sequence ID" value="XM_031562967.2"/>
</dbReference>
<organism evidence="3 5">
    <name type="scientific">Clupea harengus</name>
    <name type="common">Atlantic herring</name>
    <dbReference type="NCBI Taxonomy" id="7950"/>
    <lineage>
        <taxon>Eukaryota</taxon>
        <taxon>Metazoa</taxon>
        <taxon>Chordata</taxon>
        <taxon>Craniata</taxon>
        <taxon>Vertebrata</taxon>
        <taxon>Euteleostomi</taxon>
        <taxon>Actinopterygii</taxon>
        <taxon>Neopterygii</taxon>
        <taxon>Teleostei</taxon>
        <taxon>Clupei</taxon>
        <taxon>Clupeiformes</taxon>
        <taxon>Clupeoidei</taxon>
        <taxon>Clupeidae</taxon>
        <taxon>Clupea</taxon>
    </lineage>
</organism>
<name>A0A6P8ERR4_CLUHA</name>
<dbReference type="InterPro" id="IPR001315">
    <property type="entry name" value="CARD"/>
</dbReference>
<evidence type="ECO:0000313" key="3">
    <source>
        <dbReference type="Proteomes" id="UP000515152"/>
    </source>
</evidence>
<dbReference type="SUPFAM" id="SSF47986">
    <property type="entry name" value="DEATH domain"/>
    <property type="match status" value="1"/>
</dbReference>
<dbReference type="RefSeq" id="XP_031418829.1">
    <property type="nucleotide sequence ID" value="XM_031562969.1"/>
</dbReference>
<proteinExistence type="predicted"/>
<dbReference type="PROSITE" id="PS50209">
    <property type="entry name" value="CARD"/>
    <property type="match status" value="1"/>
</dbReference>
<evidence type="ECO:0000313" key="4">
    <source>
        <dbReference type="RefSeq" id="XP_031418827.1"/>
    </source>
</evidence>
<keyword evidence="1" id="KW-0175">Coiled coil</keyword>
<dbReference type="InterPro" id="IPR036537">
    <property type="entry name" value="Adaptor_Cbl_N_dom_sf"/>
</dbReference>
<dbReference type="OrthoDB" id="8869108at2759"/>
<dbReference type="AlphaFoldDB" id="A0A6P8ERR4"/>
<dbReference type="Gene3D" id="1.20.930.20">
    <property type="entry name" value="Adaptor protein Cbl, N-terminal domain"/>
    <property type="match status" value="1"/>
</dbReference>
<dbReference type="Pfam" id="PF22215">
    <property type="entry name" value="MLKL_N"/>
    <property type="match status" value="1"/>
</dbReference>
<dbReference type="GO" id="GO:0042981">
    <property type="term" value="P:regulation of apoptotic process"/>
    <property type="evidence" value="ECO:0007669"/>
    <property type="project" value="InterPro"/>
</dbReference>
<dbReference type="GO" id="GO:0007166">
    <property type="term" value="P:cell surface receptor signaling pathway"/>
    <property type="evidence" value="ECO:0007669"/>
    <property type="project" value="InterPro"/>
</dbReference>
<feature type="coiled-coil region" evidence="1">
    <location>
        <begin position="91"/>
        <end position="151"/>
    </location>
</feature>
<keyword evidence="3" id="KW-1185">Reference proteome</keyword>
<dbReference type="Gene3D" id="1.10.533.10">
    <property type="entry name" value="Death Domain, Fas"/>
    <property type="match status" value="1"/>
</dbReference>
<evidence type="ECO:0000259" key="2">
    <source>
        <dbReference type="PROSITE" id="PS50209"/>
    </source>
</evidence>
<accession>A0A6P8ERR4</accession>
<feature type="domain" description="CARD" evidence="2">
    <location>
        <begin position="166"/>
        <end position="258"/>
    </location>
</feature>
<sequence length="258" mass="29235">MDSIFNLIELADRLYSLCQTVKANKEQRGRLAEMVISLKKVLSILQEQDPSHTPPQALEEHLVELQTCFRDAEELLNKYGNTSCLGRVFKAKAMEEDFEDLFQRLDDVRQLLSLSLQVEQRGEVHSVHDVVDRAEQKIDLLHEKMDKLIVKGKEVKGPETPSPAASPQDADKLLGDIRGRFVEKASLPLIKQLLDGLQQERVLNSEEAEAVLEEQAARADRARCLIDMVRKKGRRASEKMITLLRERDPNLGMTLGLA</sequence>
<dbReference type="GeneID" id="105904240"/>